<dbReference type="GO" id="GO:0005777">
    <property type="term" value="C:peroxisome"/>
    <property type="evidence" value="ECO:0007669"/>
    <property type="project" value="InterPro"/>
</dbReference>
<feature type="compositionally biased region" description="Polar residues" evidence="1">
    <location>
        <begin position="1703"/>
        <end position="1728"/>
    </location>
</feature>
<dbReference type="PANTHER" id="PTHR14918:SF3">
    <property type="entry name" value="KICSTOR COMPLEX PROTEIN SZT2"/>
    <property type="match status" value="1"/>
</dbReference>
<feature type="region of interest" description="Disordered" evidence="1">
    <location>
        <begin position="3588"/>
        <end position="3678"/>
    </location>
</feature>
<evidence type="ECO:0000313" key="3">
    <source>
        <dbReference type="Proteomes" id="UP000274504"/>
    </source>
</evidence>
<feature type="compositionally biased region" description="Basic and acidic residues" evidence="1">
    <location>
        <begin position="1555"/>
        <end position="1570"/>
    </location>
</feature>
<evidence type="ECO:0000313" key="4">
    <source>
        <dbReference type="WBParaSite" id="HDID_0000685301-mRNA-1"/>
    </source>
</evidence>
<dbReference type="InterPro" id="IPR033228">
    <property type="entry name" value="SZT2"/>
</dbReference>
<feature type="compositionally biased region" description="Polar residues" evidence="1">
    <location>
        <begin position="1961"/>
        <end position="1975"/>
    </location>
</feature>
<feature type="region of interest" description="Disordered" evidence="1">
    <location>
        <begin position="2146"/>
        <end position="2190"/>
    </location>
</feature>
<feature type="region of interest" description="Disordered" evidence="1">
    <location>
        <begin position="1702"/>
        <end position="1728"/>
    </location>
</feature>
<feature type="region of interest" description="Disordered" evidence="1">
    <location>
        <begin position="2671"/>
        <end position="2699"/>
    </location>
</feature>
<feature type="region of interest" description="Disordered" evidence="1">
    <location>
        <begin position="1922"/>
        <end position="2020"/>
    </location>
</feature>
<feature type="compositionally biased region" description="Polar residues" evidence="1">
    <location>
        <begin position="2153"/>
        <end position="2181"/>
    </location>
</feature>
<feature type="compositionally biased region" description="Polar residues" evidence="1">
    <location>
        <begin position="2672"/>
        <end position="2699"/>
    </location>
</feature>
<dbReference type="WBParaSite" id="HDID_0000685301-mRNA-1">
    <property type="protein sequence ID" value="HDID_0000685301-mRNA-1"/>
    <property type="gene ID" value="HDID_0000685301"/>
</dbReference>
<feature type="compositionally biased region" description="Basic and acidic residues" evidence="1">
    <location>
        <begin position="1929"/>
        <end position="1942"/>
    </location>
</feature>
<proteinExistence type="predicted"/>
<protein>
    <submittedName>
        <fullName evidence="4">VWFA domain-containing protein</fullName>
    </submittedName>
</protein>
<evidence type="ECO:0000256" key="1">
    <source>
        <dbReference type="SAM" id="MobiDB-lite"/>
    </source>
</evidence>
<reference evidence="2 3" key="2">
    <citation type="submission" date="2018-11" db="EMBL/GenBank/DDBJ databases">
        <authorList>
            <consortium name="Pathogen Informatics"/>
        </authorList>
    </citation>
    <scope>NUCLEOTIDE SEQUENCE [LARGE SCALE GENOMIC DNA]</scope>
</reference>
<dbReference type="STRING" id="6216.A0A0R3SPG4"/>
<dbReference type="OrthoDB" id="43547at2759"/>
<gene>
    <name evidence="2" type="ORF">HDID_LOCUS6851</name>
</gene>
<feature type="compositionally biased region" description="Polar residues" evidence="1">
    <location>
        <begin position="2004"/>
        <end position="2018"/>
    </location>
</feature>
<dbReference type="Proteomes" id="UP000274504">
    <property type="component" value="Unassembled WGS sequence"/>
</dbReference>
<organism evidence="4">
    <name type="scientific">Hymenolepis diminuta</name>
    <name type="common">Rat tapeworm</name>
    <dbReference type="NCBI Taxonomy" id="6216"/>
    <lineage>
        <taxon>Eukaryota</taxon>
        <taxon>Metazoa</taxon>
        <taxon>Spiralia</taxon>
        <taxon>Lophotrochozoa</taxon>
        <taxon>Platyhelminthes</taxon>
        <taxon>Cestoda</taxon>
        <taxon>Eucestoda</taxon>
        <taxon>Cyclophyllidea</taxon>
        <taxon>Hymenolepididae</taxon>
        <taxon>Hymenolepis</taxon>
    </lineage>
</organism>
<feature type="compositionally biased region" description="Low complexity" evidence="1">
    <location>
        <begin position="1991"/>
        <end position="2003"/>
    </location>
</feature>
<accession>A0A0R3SPG4</accession>
<feature type="compositionally biased region" description="Low complexity" evidence="1">
    <location>
        <begin position="3623"/>
        <end position="3633"/>
    </location>
</feature>
<evidence type="ECO:0000313" key="2">
    <source>
        <dbReference type="EMBL" id="VDL59169.1"/>
    </source>
</evidence>
<sequence length="4167" mass="466823">MASKEDAESAIPADTIYTLTTQSHKVSHNTRVEWFIGNICRNFTFPSPGAAAEFPDRPIHSQPADWSSLSIIAASPVSQDAPLNFPLTYRIQPTTTVKHLAHSYRITFVVDLSDSMLQPTPSGLSVLHHAVAAIETTLYKLIPPTSGLPLPNSGSHLTPFSIFISIIGVVPNRHSFTLIHDWEGSYNDIKTIITTVAQRLFQLETDNLLTSQETSPRDSALVDMLRHGVLTLAMQMPDWAPSSLIIVSDACFTTFNMAELDRSLAHLRASSVRCSFIILSTCSEKPALDVTPNGSLRNLLRVISSNPCIPHVDLCQFIAHATAGFCLTGCSPEWVTLKDQNSAQWNQIHELLLALRLQDDITSTPEKEGELGWLPIHEIQPYYRVVNAALNHVLASRLKDGYRLRGVSKPPPDKNYQNLSNSSWIQIELALAWKPGVIFRLFLAGEWYLPTGHLPISSSSDYLPKCKFRKPNYGRYCVANLRVRANCSLLRIFSEQRRDQVTSPFLASTLERFDFHLRLLRHVDNYLEIVSSFNLNADIYTVPLRYLNGLCSVFITAQNASGGSEIYLSGNTAEEMERDKSLITFVHYWGQLLSLDIANCYRWMHSETIYLVLEHDSPLPTSSFISLQTTRTTETLTCRQSLARIHSMLTEWSTFVLLENHTYIRLEYPRAERLNVPFKSNDTELALHHSTSQYIPRYFTLVRLEMRLPEVRVRVAFIAGVQYEYRRATIDQLSRQFKFLSFLPRGRQAVPKSRHKSGTPAPLHPPTESVHVPPLQRSWGETLCCLVFESQLDRLIVETGTWTVTRPQNYQNTSLSSSSNFQTSKSFLKGTVTEARCEVAPSLLRQHLCNSSCIWVIPLVSKSPNCLSKMFSTLKNLRIQEGFHFVRSGPQPGFVSLAREVMFSVDSAAEGAVKQPCLIQYQLYPFRHMSNCNDLSNKDDDEIIKLACDAIQKVLDSKLDDHTPRMLINRLRAATSSQASSEIHIVTEVWIEPKHGHATDLPTEALYMAGLPYNEVVQRMMQLDCFCLATYTTLEKMLTACLLKMIELQRSAAPTSVVETGKPVVQFATPPGSYSSLSSPAAGVPFNLVSVTSVSPRMWLIYPLQLDASLVPNTTAAMSYLSSENVISRLVFNLTQRTPYVTEIPLSDEDCYQFCQFLISEESEEVRHSLERALAESGPVKWQCFATIASLIDSVSRNGDSKPGSRGENRSIHDLPHFENLVEASSVEITSSPVTFFVLPANMKCATSRFCQDLMNNLRQRLNGSSRPEAAFPIFLFSCTHTYLSFPLDDRWTYSYPETLVVDFFRKESKVQSEDEHSTRFIHRNELTASPPQSFLSAAKGNSQLTKELILLWARLRDASLGLLNLCNEAFVECAHRTLLHGFMVSETALRSVLMSEQFCSSLTPISIDATDFLFSTCSHCFTSMRNNRNIASSGTSDSSKSGKKRSPSLCEIRPHDTDRIRNRLTSVLSQYFSPIPQFPGFYYFTGAEETYKGCHGQKIPPAQRCETWPIPIAKTSTLEVPVQNPVMEHQESVETGGSRQVMFCTSSRSGSDTEEGKKRQNSDTSCDRKEILSPVEPEQIGKLQVIYKRPLFMKIMVNLKYGDEEEIILPVESLPICLPNVIPNCGEITRENVSLFVVFIPLLWKPEVGAPYPETTVESLDHQEIQPPGHLDRLEEKNESLHSSDSSDSEEISTYSGVVDDNLNSMRSLPSPQIATSKRNTPVSPNTNEEYDIIVPFHWCECQLEVSESDTQCCICRTTCTTEFIHYLDNEQWTSIQQTAQVFRWLLQDEVVCSQRLVQPLNVSTVETVLRHMETTKSLLLNSDPGTSTHSPFHISHSHARFSKACTSVRGKGTFLRVSDILQGLMSAIAWETVDLEFISQSEKSIPRFLQRLQSMSFRYAQSRLVDIGDYYVVCRAEPIPPPPSASKDTEHAEVAERKEASASPTIRTRRYAVVKETGEVSSHSLPRTTSPQSVLAVEDVSEESGEFESVTSRTRRSSSNSLEHQQNLNISTTTTEGEFDDSRFPLSSHFPPHDVLETSTSLRHSEGPSLPAYWLIFRVGNGSIQAFFHHSDTHRVTSIVADSCPHCIVFRRALEDIESIVRLVNQSLLLDQLLLDRVCHPALLPEPEELPRHPPRHLQAALLSSRKRSGQHLTRSPSLVISASSATDSENTDGQSVDNNSRKKSAFSPCDPTVIPIKPYPPGSLACPSKFSFSMEVSPRAVIAGDRGNQVLPELGRHLENFAVLNRKNMFVFDYVDPNSSDSSKPPVKKNQIPRIFYIILRELPAYETSGHRNGHSGRRESLPFPLTPSRIQLQVTLHGISSPSRQFCTFVKSLLQSLLDKIILEYFQQALSRTVVFRFASHDFDFLFMRRTHVTRHQLYFTLPEFLLDGSIIPHIPKGSLVLPFCQYLKQNLLTCMTAAKPEKEVLPSLRSRFGCGEVMLYHRRRSVGTAKFGLVTALVDLLQGDKHEPYCITSCLDLQEWLHRRRVGGNLSALVSVEELTEFLKDIKLSQYAFPESTDRLLVRLRLWVREEVDLKLLSQKLFLAIQNALFDLLMEYLVLSLPACIMEPPIHKNRYSEPPLNSVTKFAPRLLNDDVIRLPNFVSQSLLPWFEVAASSQLPLVIERRLQLVSLQSAELLIEELVTQLNSLIESRIGLPSNHLKCPIHSTVGSTSTKTGDGRSRSTNFQPQQGSSLTTCPCQQCINFSAFEADKDEWTKFSKARSFNQKCISFAQQKEFLIVGKNYATCRYQSALNISLSDDLDLSTTSTNEEDQLVPVKYVASWSVRSPLQRHQSLEIKVQQIPDETAFDSSAISEEASIDQTLNPIISSNTPMDIPEFCEMQLYLPKFLLHQRKSSSVASIEESTEDRSQQSQPTTCLQVPRQTLCVIHLQGREVRVNLYNWSRDDADRLLHRIESLVLRYNQRYQLLGCVSLQKMGLFHCLRTPSHLHLLKQANQLSNNLAPPELISSVSSIPVPIQAVPVTATVSSMTIRRRFLEGLVKSGAAPLQQQPPGDTPSATAMATQNVTTSPAMLTSPATPIVEGIVPSEQYVISHLQQEHLRVVGGNSKESEDFNLTRIYQNCARVPDLGRTAPSNLPVEFMDVVHLHVDQALLAMKNDCTLAEELRLITAPLKVWMAGDIFDVDRYNSSTQAVDASKTHPTPATTFYTAVKRYSRTLHTVCSPILFCPSARLDQLKLQELEHIAEEEQYKQLAKHVVPKQEDVAEKEPKCSSTSITKGKNLSESIEEQQQLSARHKTLPVPAITSREIPPWMQEVVDCLLQEFIDYMTKQMQFSVIYSTLDSDINKVDQPYALLQRSVKMAGIHLVEVFIRDCLFCVRLKAIELCRLTRAATRAILTGPLAADLFGRAAAVAAVKITSGISDPITINPSSSSSTSSPAIPSSLYIVKWEESSRLCDCVHLHSFLYDFYLRNVDSFLKLQSDLIGQRMQVPALAWALPQATKTTTKRSTPSLGGSTAGSGFGGTGGSFSNARHPFLPANYPIVSFLRDLAQIIPQAPVFARGTFTHIPMCLTSDTRIKSEQIFEHLIDSRQTYGFKAFDLGINSSLPTHARFGFCAFTSPKSNTYTEEERQTSQHQHQPGMGHYHSSCDMKEEDDHESSSESSPLFSPHFQTATPSHTTDKTNLMEGQDMMATADDHTSTEMSPPPTTTTQHKQSTMPWVGDQLYLPSLKHFALACAAYLDKEASAAKKKMTSTASQGGGNGGEEAPSKIVISVFVILTDQNRRFPRPRLSSLPHGVYDHHSPVQWPAIRPGLGSDRDMNSHSPRLVRSGSQETTQGIAVEPSSGYLTSITTGQRCRHTSLNIRALGDTITTTTTADRSSSNEGRVLQRHPSLRYMVSYLGVLPSHQMDLQHALKSVHQALYTCMPRIINSAILSCHKNLLWYRLFDSQYFPSTQISDYQEGVEEIGQEAVSLLNSEVVHRGLSCDEFGDLISSAPLKLDLLRMDPRLIELLKISGKHLATSVVNHLNASGGKTVAFIFSETSDGWTHLVVIDPTFREGLIQISWRRDSSSVGRCQILITPQPAEVGSVQSPSVKSRLYSILRNILSSVNRTVEGVPMGERPEEFEELWDSYEFTMMAVFRSTGSMEASIRNLSNPSITPAPSSNMPPPLPNSLIASNIYRTHLMSALKLLIEILTLHAWNDLH</sequence>
<reference evidence="4" key="1">
    <citation type="submission" date="2016-04" db="UniProtKB">
        <authorList>
            <consortium name="WormBaseParasite"/>
        </authorList>
    </citation>
    <scope>IDENTIFICATION</scope>
</reference>
<feature type="region of interest" description="Disordered" evidence="1">
    <location>
        <begin position="1545"/>
        <end position="1570"/>
    </location>
</feature>
<feature type="region of interest" description="Disordered" evidence="1">
    <location>
        <begin position="748"/>
        <end position="771"/>
    </location>
</feature>
<feature type="region of interest" description="Disordered" evidence="1">
    <location>
        <begin position="1432"/>
        <end position="1453"/>
    </location>
</feature>
<dbReference type="PANTHER" id="PTHR14918">
    <property type="entry name" value="KICSTOR COMPLEX PROTEIN SZT2"/>
    <property type="match status" value="1"/>
</dbReference>
<name>A0A0R3SPG4_HYMDI</name>
<dbReference type="EMBL" id="UYSG01010882">
    <property type="protein sequence ID" value="VDL59169.1"/>
    <property type="molecule type" value="Genomic_DNA"/>
</dbReference>